<dbReference type="SUPFAM" id="SSF50677">
    <property type="entry name" value="ValRS/IleRS/LeuRS editing domain"/>
    <property type="match status" value="1"/>
</dbReference>
<dbReference type="GO" id="GO:0006428">
    <property type="term" value="P:isoleucyl-tRNA aminoacylation"/>
    <property type="evidence" value="ECO:0007669"/>
    <property type="project" value="UniProtKB-UniRule"/>
</dbReference>
<evidence type="ECO:0000256" key="14">
    <source>
        <dbReference type="ARBA" id="ARBA00048359"/>
    </source>
</evidence>
<sequence>MEDFSKKEKETIKFWKENEIFEKSSRKKARAQSFVFYEGPPTANAAPGLHHALARVFKDIIPRYKTMRGFNVARKAGWDTHGLPVELQIEKKLGLKNKKDIETYGIAKFNEECRKSVWEYKAIFEEMTERIGYWVDMKHPYITYENNYIESLWWIIKEIYSKGLLFQRKKVVPYCPRCGTTLSSHEVAQGYKKVKEPAIFVKFRIKNPEFNSSFLLVWTTTPWTIPGNVAIAVNPNFSYAKVKTGDNEYLILSENRIEACGVKGEVIEKIKGKDLVGLRYEAPYPPEESISAEAFRVVPADFVSLEDGTGLVHIAPAFGEDDMESGLKNNLPALLNVNREGEFNLNVKKWAGLFVKDADPLIIEDLEKQGILFKKELYEHEYPFCWRCKSPLLYYAKESWFIEATKVKEKMMESNQRINWFPSHLRNGRFGEWLKEVKDWALSRERYWGTPLPVWKCKSCNNLMVVGSKEDLLNQGKANNNYFIIRHGEALGNVNKIASNWPEKFENPLTEKGREQVLKAVKKLKNKKIDLIFCSDILRTMQTAEIISKELGVKIKTEKSLREIDNGILNGEKIENVGRFWDPEKKLAPMDYYLTRFDKAVPKGENYFEVMKRMYGFMEKIEAKYKGKNILMVGHQAPFSLLEGVLNCFAPGQIVKNIFLGKKEIKIGEVREMAFKDIPLNRNGEVDFHRPFIDEIKLHCERCGGEAERFPDVLDCWFDSGAMPYAQHHYPFENKGLMDSQFPADYISEAIDQTRGWFYTLHVLSNILRGDLAYKNVVCLGHILDEKGEKMSKSKGNIVLPNEIIEKYGADAIRWWFFTVNQPGESKVFSEKDIAGCLRKFIMTFWNCYVFYNTYAKKSVSGNQRLNQRKSVDILDKWILSRLNGLILETTTLLDNYDITKAARTIEDFIVNDLSLWYIRRSRKKFQKPKTEKDLETASKFLGYILLVLSKITAPFIPFLSEEIYQEISGLKFPAFAKASAGKQISESVHLEDWPKADKKKIDKELEKNMAEIRGTIVLALAERAKAGIKVRQPLRKLKIQSSKFKIDKKMAKELLELLKDEINVKEIVFDAELKQAIELDTEITPELKEEGTIREIIRNIQDMRKEAGLKSVDIVSVEFLAKSELGKLLEKNKEAVLRDAKIKGLEERKTAKAGLILEKEIMIDGEVLWLALKQQ</sequence>
<feature type="domain" description="Aminoacyl-tRNA synthetase class Ia" evidence="18">
    <location>
        <begin position="12"/>
        <end position="476"/>
    </location>
</feature>
<evidence type="ECO:0000256" key="12">
    <source>
        <dbReference type="ARBA" id="ARBA00023146"/>
    </source>
</evidence>
<dbReference type="GO" id="GO:0008270">
    <property type="term" value="F:zinc ion binding"/>
    <property type="evidence" value="ECO:0007669"/>
    <property type="project" value="UniProtKB-UniRule"/>
</dbReference>
<dbReference type="HAMAP" id="MF_02003">
    <property type="entry name" value="Ile_tRNA_synth_type2"/>
    <property type="match status" value="1"/>
</dbReference>
<feature type="domain" description="Methionyl/Valyl/Leucyl/Isoleucyl-tRNA synthetase anticodon-binding" evidence="19">
    <location>
        <begin position="876"/>
        <end position="1037"/>
    </location>
</feature>
<dbReference type="InterPro" id="IPR002300">
    <property type="entry name" value="aa-tRNA-synth_Ia"/>
</dbReference>
<evidence type="ECO:0000256" key="11">
    <source>
        <dbReference type="ARBA" id="ARBA00022917"/>
    </source>
</evidence>
<feature type="short sequence motif" description="'KMSKS' region" evidence="15">
    <location>
        <begin position="790"/>
        <end position="794"/>
    </location>
</feature>
<keyword evidence="7 15" id="KW-0479">Metal-binding</keyword>
<dbReference type="EC" id="6.1.1.5" evidence="15"/>
<feature type="binding site" evidence="17">
    <location>
        <position position="539"/>
    </location>
    <ligand>
        <name>substrate</name>
    </ligand>
</feature>
<evidence type="ECO:0000313" key="21">
    <source>
        <dbReference type="Proteomes" id="UP000229976"/>
    </source>
</evidence>
<dbReference type="InterPro" id="IPR013155">
    <property type="entry name" value="M/V/L/I-tRNA-synth_anticd-bd"/>
</dbReference>
<dbReference type="InterPro" id="IPR023586">
    <property type="entry name" value="Ile-tRNA-ligase_type2"/>
</dbReference>
<feature type="binding site" evidence="17">
    <location>
        <begin position="486"/>
        <end position="493"/>
    </location>
    <ligand>
        <name>substrate</name>
    </ligand>
</feature>
<keyword evidence="6 15" id="KW-0436">Ligase</keyword>
<evidence type="ECO:0000256" key="4">
    <source>
        <dbReference type="ARBA" id="ARBA00011245"/>
    </source>
</evidence>
<evidence type="ECO:0000256" key="6">
    <source>
        <dbReference type="ARBA" id="ARBA00022598"/>
    </source>
</evidence>
<dbReference type="GO" id="GO:0000049">
    <property type="term" value="F:tRNA binding"/>
    <property type="evidence" value="ECO:0007669"/>
    <property type="project" value="InterPro"/>
</dbReference>
<evidence type="ECO:0000256" key="2">
    <source>
        <dbReference type="ARBA" id="ARBA00004496"/>
    </source>
</evidence>
<evidence type="ECO:0000256" key="10">
    <source>
        <dbReference type="ARBA" id="ARBA00022840"/>
    </source>
</evidence>
<evidence type="ECO:0000256" key="7">
    <source>
        <dbReference type="ARBA" id="ARBA00022723"/>
    </source>
</evidence>
<dbReference type="Pfam" id="PF00300">
    <property type="entry name" value="His_Phos_1"/>
    <property type="match status" value="1"/>
</dbReference>
<proteinExistence type="inferred from homology"/>
<evidence type="ECO:0000256" key="9">
    <source>
        <dbReference type="ARBA" id="ARBA00022833"/>
    </source>
</evidence>
<dbReference type="GO" id="GO:0002161">
    <property type="term" value="F:aminoacyl-tRNA deacylase activity"/>
    <property type="evidence" value="ECO:0007669"/>
    <property type="project" value="InterPro"/>
</dbReference>
<evidence type="ECO:0000259" key="18">
    <source>
        <dbReference type="Pfam" id="PF00133"/>
    </source>
</evidence>
<dbReference type="GO" id="GO:0004822">
    <property type="term" value="F:isoleucine-tRNA ligase activity"/>
    <property type="evidence" value="ECO:0007669"/>
    <property type="project" value="UniProtKB-UniRule"/>
</dbReference>
<feature type="binding site" evidence="15">
    <location>
        <position position="793"/>
    </location>
    <ligand>
        <name>ATP</name>
        <dbReference type="ChEBI" id="CHEBI:30616"/>
    </ligand>
</feature>
<comment type="similarity">
    <text evidence="3 15">Belongs to the class-I aminoacyl-tRNA synthetase family. IleS type 2 subfamily.</text>
</comment>
<evidence type="ECO:0000256" key="8">
    <source>
        <dbReference type="ARBA" id="ARBA00022741"/>
    </source>
</evidence>
<dbReference type="InterPro" id="IPR029033">
    <property type="entry name" value="His_PPase_superfam"/>
</dbReference>
<dbReference type="FunFam" id="3.40.50.620:FF:000063">
    <property type="entry name" value="Isoleucine--tRNA ligase"/>
    <property type="match status" value="1"/>
</dbReference>
<feature type="domain" description="Aminoacyl-tRNA synthetase class Ia" evidence="18">
    <location>
        <begin position="685"/>
        <end position="819"/>
    </location>
</feature>
<comment type="cofactor">
    <cofactor evidence="1 15">
        <name>Zn(2+)</name>
        <dbReference type="ChEBI" id="CHEBI:29105"/>
    </cofactor>
</comment>
<dbReference type="InterPro" id="IPR002301">
    <property type="entry name" value="Ile-tRNA-ligase"/>
</dbReference>
<dbReference type="CDD" id="cd07067">
    <property type="entry name" value="HP_PGM_like"/>
    <property type="match status" value="1"/>
</dbReference>
<dbReference type="Gene3D" id="3.90.740.10">
    <property type="entry name" value="Valyl/Leucyl/Isoleucyl-tRNA synthetase, editing domain"/>
    <property type="match status" value="1"/>
</dbReference>
<comment type="caution">
    <text evidence="20">The sequence shown here is derived from an EMBL/GenBank/DDBJ whole genome shotgun (WGS) entry which is preliminary data.</text>
</comment>
<feature type="short sequence motif" description="'HIGH' region" evidence="15">
    <location>
        <begin position="41"/>
        <end position="51"/>
    </location>
</feature>
<comment type="catalytic activity">
    <reaction evidence="14 15">
        <text>tRNA(Ile) + L-isoleucine + ATP = L-isoleucyl-tRNA(Ile) + AMP + diphosphate</text>
        <dbReference type="Rhea" id="RHEA:11060"/>
        <dbReference type="Rhea" id="RHEA-COMP:9666"/>
        <dbReference type="Rhea" id="RHEA-COMP:9695"/>
        <dbReference type="ChEBI" id="CHEBI:30616"/>
        <dbReference type="ChEBI" id="CHEBI:33019"/>
        <dbReference type="ChEBI" id="CHEBI:58045"/>
        <dbReference type="ChEBI" id="CHEBI:78442"/>
        <dbReference type="ChEBI" id="CHEBI:78528"/>
        <dbReference type="ChEBI" id="CHEBI:456215"/>
        <dbReference type="EC" id="6.1.1.5"/>
    </reaction>
</comment>
<comment type="subunit">
    <text evidence="4 15">Monomer.</text>
</comment>
<evidence type="ECO:0000259" key="19">
    <source>
        <dbReference type="Pfam" id="PF08264"/>
    </source>
</evidence>
<dbReference type="SUPFAM" id="SSF47323">
    <property type="entry name" value="Anticodon-binding domain of a subclass of class I aminoacyl-tRNA synthetases"/>
    <property type="match status" value="1"/>
</dbReference>
<gene>
    <name evidence="15" type="primary">ileS</name>
    <name evidence="20" type="ORF">COX37_02855</name>
</gene>
<dbReference type="Pfam" id="PF08264">
    <property type="entry name" value="Anticodon_1"/>
    <property type="match status" value="1"/>
</dbReference>
<dbReference type="InterPro" id="IPR013078">
    <property type="entry name" value="His_Pase_superF_clade-1"/>
</dbReference>
<keyword evidence="8 15" id="KW-0547">Nucleotide-binding</keyword>
<dbReference type="Gene3D" id="3.40.50.1240">
    <property type="entry name" value="Phosphoglycerate mutase-like"/>
    <property type="match status" value="1"/>
</dbReference>
<accession>A0A2G9YTT0</accession>
<dbReference type="PANTHER" id="PTHR42780:SF1">
    <property type="entry name" value="ISOLEUCINE--TRNA LIGASE, CYTOPLASMIC"/>
    <property type="match status" value="1"/>
</dbReference>
<comment type="domain">
    <text evidence="15">IleRS has two distinct active sites: one for aminoacylation and one for editing. The misactivated valine is translocated from the active site to the editing site, which sterically excludes the correctly activated isoleucine. The single editing site contains two valyl binding pockets, one specific for each substrate (Val-AMP or Val-tRNA(Ile)).</text>
</comment>
<evidence type="ECO:0000256" key="1">
    <source>
        <dbReference type="ARBA" id="ARBA00001947"/>
    </source>
</evidence>
<reference evidence="20 21" key="1">
    <citation type="submission" date="2017-09" db="EMBL/GenBank/DDBJ databases">
        <title>Depth-based differentiation of microbial function through sediment-hosted aquifers and enrichment of novel symbionts in the deep terrestrial subsurface.</title>
        <authorList>
            <person name="Probst A.J."/>
            <person name="Ladd B."/>
            <person name="Jarett J.K."/>
            <person name="Geller-Mcgrath D.E."/>
            <person name="Sieber C.M."/>
            <person name="Emerson J.B."/>
            <person name="Anantharaman K."/>
            <person name="Thomas B.C."/>
            <person name="Malmstrom R."/>
            <person name="Stieglmeier M."/>
            <person name="Klingl A."/>
            <person name="Woyke T."/>
            <person name="Ryan C.M."/>
            <person name="Banfield J.F."/>
        </authorList>
    </citation>
    <scope>NUCLEOTIDE SEQUENCE [LARGE SCALE GENOMIC DNA]</scope>
    <source>
        <strain evidence="20">CG23_combo_of_CG06-09_8_20_14_all_39_17</strain>
    </source>
</reference>
<dbReference type="Proteomes" id="UP000229976">
    <property type="component" value="Unassembled WGS sequence"/>
</dbReference>
<dbReference type="SUPFAM" id="SSF53254">
    <property type="entry name" value="Phosphoglycerate mutase-like"/>
    <property type="match status" value="1"/>
</dbReference>
<dbReference type="InterPro" id="IPR014729">
    <property type="entry name" value="Rossmann-like_a/b/a_fold"/>
</dbReference>
<dbReference type="Gene3D" id="1.10.730.10">
    <property type="entry name" value="Isoleucyl-tRNA Synthetase, Domain 1"/>
    <property type="match status" value="1"/>
</dbReference>
<keyword evidence="10 15" id="KW-0067">ATP-binding</keyword>
<dbReference type="GO" id="GO:0005737">
    <property type="term" value="C:cytoplasm"/>
    <property type="evidence" value="ECO:0007669"/>
    <property type="project" value="UniProtKB-SubCell"/>
</dbReference>
<dbReference type="PANTHER" id="PTHR42780">
    <property type="entry name" value="SOLEUCYL-TRNA SYNTHETASE"/>
    <property type="match status" value="1"/>
</dbReference>
<evidence type="ECO:0000256" key="16">
    <source>
        <dbReference type="PIRSR" id="PIRSR613078-1"/>
    </source>
</evidence>
<dbReference type="PROSITE" id="PS00175">
    <property type="entry name" value="PG_MUTASE"/>
    <property type="match status" value="1"/>
</dbReference>
<dbReference type="PRINTS" id="PR00984">
    <property type="entry name" value="TRNASYNTHILE"/>
</dbReference>
<evidence type="ECO:0000313" key="20">
    <source>
        <dbReference type="EMBL" id="PIP22637.1"/>
    </source>
</evidence>
<dbReference type="Gene3D" id="2.170.220.10">
    <property type="match status" value="1"/>
</dbReference>
<dbReference type="GO" id="GO:0005524">
    <property type="term" value="F:ATP binding"/>
    <property type="evidence" value="ECO:0007669"/>
    <property type="project" value="UniProtKB-UniRule"/>
</dbReference>
<dbReference type="InterPro" id="IPR001345">
    <property type="entry name" value="PG/BPGM_mutase_AS"/>
</dbReference>
<dbReference type="CDD" id="cd07961">
    <property type="entry name" value="Anticodon_Ia_Ile_ABEc"/>
    <property type="match status" value="1"/>
</dbReference>
<protein>
    <recommendedName>
        <fullName evidence="15">Isoleucine--tRNA ligase</fullName>
        <ecNumber evidence="15">6.1.1.5</ecNumber>
    </recommendedName>
    <alternativeName>
        <fullName evidence="15">Isoleucyl-tRNA synthetase</fullName>
        <shortName evidence="15">IleRS</shortName>
    </alternativeName>
</protein>
<name>A0A2G9YTT0_9BACT</name>
<dbReference type="InterPro" id="IPR009008">
    <property type="entry name" value="Val/Leu/Ile-tRNA-synth_edit"/>
</dbReference>
<dbReference type="InterPro" id="IPR009080">
    <property type="entry name" value="tRNAsynth_Ia_anticodon-bd"/>
</dbReference>
<evidence type="ECO:0000256" key="13">
    <source>
        <dbReference type="ARBA" id="ARBA00025217"/>
    </source>
</evidence>
<dbReference type="SUPFAM" id="SSF52374">
    <property type="entry name" value="Nucleotidylyl transferase"/>
    <property type="match status" value="1"/>
</dbReference>
<comment type="function">
    <text evidence="13 15">Catalyzes the attachment of isoleucine to tRNA(Ile). As IleRS can inadvertently accommodate and process structurally similar amino acids such as valine, to avoid such errors it has two additional distinct tRNA(Ile)-dependent editing activities. One activity is designated as 'pretransfer' editing and involves the hydrolysis of activated Val-AMP. The other activity is designated 'posttransfer' editing and involves deacylation of mischarged Val-tRNA(Ile).</text>
</comment>
<keyword evidence="5 15" id="KW-0963">Cytoplasm</keyword>
<dbReference type="Pfam" id="PF00133">
    <property type="entry name" value="tRNA-synt_1"/>
    <property type="match status" value="2"/>
</dbReference>
<dbReference type="Gene3D" id="3.40.50.620">
    <property type="entry name" value="HUPs"/>
    <property type="match status" value="2"/>
</dbReference>
<dbReference type="EMBL" id="PCRO01000035">
    <property type="protein sequence ID" value="PIP22637.1"/>
    <property type="molecule type" value="Genomic_DNA"/>
</dbReference>
<organism evidence="20 21">
    <name type="scientific">Candidatus Nealsonbacteria bacterium CG23_combo_of_CG06-09_8_20_14_all_39_17</name>
    <dbReference type="NCBI Taxonomy" id="1974722"/>
    <lineage>
        <taxon>Bacteria</taxon>
        <taxon>Candidatus Nealsoniibacteriota</taxon>
    </lineage>
</organism>
<feature type="active site" description="Tele-phosphohistidine intermediate" evidence="16">
    <location>
        <position position="487"/>
    </location>
</feature>
<keyword evidence="9 15" id="KW-0862">Zinc</keyword>
<comment type="subcellular location">
    <subcellularLocation>
        <location evidence="2 15">Cytoplasm</location>
    </subcellularLocation>
</comment>
<evidence type="ECO:0000256" key="15">
    <source>
        <dbReference type="HAMAP-Rule" id="MF_02003"/>
    </source>
</evidence>
<evidence type="ECO:0000256" key="17">
    <source>
        <dbReference type="PIRSR" id="PIRSR613078-2"/>
    </source>
</evidence>
<evidence type="ECO:0000256" key="5">
    <source>
        <dbReference type="ARBA" id="ARBA00022490"/>
    </source>
</evidence>
<dbReference type="InterPro" id="IPR033709">
    <property type="entry name" value="Anticodon_Ile_ABEc"/>
</dbReference>
<keyword evidence="12 15" id="KW-0030">Aminoacyl-tRNA synthetase</keyword>
<evidence type="ECO:0000256" key="3">
    <source>
        <dbReference type="ARBA" id="ARBA00007078"/>
    </source>
</evidence>
<dbReference type="AlphaFoldDB" id="A0A2G9YTT0"/>
<keyword evidence="11 15" id="KW-0648">Protein biosynthesis</keyword>
<feature type="active site" description="Proton donor/acceptor" evidence="16">
    <location>
        <position position="563"/>
    </location>
</feature>